<feature type="compositionally biased region" description="Basic residues" evidence="2">
    <location>
        <begin position="92"/>
        <end position="107"/>
    </location>
</feature>
<accession>A0A0G4EAC3</accession>
<keyword evidence="1" id="KW-0175">Coiled coil</keyword>
<feature type="compositionally biased region" description="Low complexity" evidence="2">
    <location>
        <begin position="163"/>
        <end position="172"/>
    </location>
</feature>
<keyword evidence="4" id="KW-1185">Reference proteome</keyword>
<dbReference type="AlphaFoldDB" id="A0A0G4EAC3"/>
<dbReference type="EMBL" id="CDMY01000086">
    <property type="protein sequence ID" value="CEL92548.1"/>
    <property type="molecule type" value="Genomic_DNA"/>
</dbReference>
<organism evidence="3 4">
    <name type="scientific">Vitrella brassicaformis (strain CCMP3155)</name>
    <dbReference type="NCBI Taxonomy" id="1169540"/>
    <lineage>
        <taxon>Eukaryota</taxon>
        <taxon>Sar</taxon>
        <taxon>Alveolata</taxon>
        <taxon>Colpodellida</taxon>
        <taxon>Vitrellaceae</taxon>
        <taxon>Vitrella</taxon>
    </lineage>
</organism>
<feature type="coiled-coil region" evidence="1">
    <location>
        <begin position="29"/>
        <end position="63"/>
    </location>
</feature>
<gene>
    <name evidence="3" type="ORF">Vbra_4713</name>
</gene>
<dbReference type="Proteomes" id="UP000041254">
    <property type="component" value="Unassembled WGS sequence"/>
</dbReference>
<dbReference type="PROSITE" id="PS50096">
    <property type="entry name" value="IQ"/>
    <property type="match status" value="2"/>
</dbReference>
<protein>
    <submittedName>
        <fullName evidence="3">Uncharacterized protein</fullName>
    </submittedName>
</protein>
<evidence type="ECO:0000256" key="1">
    <source>
        <dbReference type="SAM" id="Coils"/>
    </source>
</evidence>
<name>A0A0G4EAC3_VITBC</name>
<feature type="region of interest" description="Disordered" evidence="2">
    <location>
        <begin position="90"/>
        <end position="193"/>
    </location>
</feature>
<dbReference type="InParanoid" id="A0A0G4EAC3"/>
<sequence>MSEEREAAAVKLQCFFRALLAKKVYLDLLLRKMEAEAAQQREIDRLRDEQSKALIQAQEAKQAIDEKLAIRRNLNILRTHSATFIQRAYRDYRRRRHRRHQQRRRLPTHTLAGPPPTTAEEQPASPLPTATPHTRHSGSDLWQDVELTDEQSGGTGAGRHEPTTTSTTGGSSIRQRQPVRPSSSPARAVGLSRDDVGLTREALQELPQETLREKAADIQLETIMRARELACEFEERSELMCENSTLRQHIQNTINHLRDRRASAI</sequence>
<dbReference type="VEuPathDB" id="CryptoDB:Vbra_4713"/>
<evidence type="ECO:0000313" key="4">
    <source>
        <dbReference type="Proteomes" id="UP000041254"/>
    </source>
</evidence>
<proteinExistence type="predicted"/>
<evidence type="ECO:0000313" key="3">
    <source>
        <dbReference type="EMBL" id="CEL92548.1"/>
    </source>
</evidence>
<evidence type="ECO:0000256" key="2">
    <source>
        <dbReference type="SAM" id="MobiDB-lite"/>
    </source>
</evidence>
<reference evidence="3 4" key="1">
    <citation type="submission" date="2014-11" db="EMBL/GenBank/DDBJ databases">
        <authorList>
            <person name="Zhu J."/>
            <person name="Qi W."/>
            <person name="Song R."/>
        </authorList>
    </citation>
    <scope>NUCLEOTIDE SEQUENCE [LARGE SCALE GENOMIC DNA]</scope>
</reference>